<evidence type="ECO:0000313" key="2">
    <source>
        <dbReference type="Proteomes" id="UP000233837"/>
    </source>
</evidence>
<evidence type="ECO:0000313" key="1">
    <source>
        <dbReference type="EMBL" id="PKU65408.1"/>
    </source>
</evidence>
<sequence>MDQQQLQKKSSDEEFFEIELEALNSIPLPVYYEHRLTTGEALLANFTVMAALHFPPSAADHGAAVSLVVRCRAATDLRKIHGQMVKYELLFHPVVAGRFVSVFPILEGNNR</sequence>
<dbReference type="AlphaFoldDB" id="A0A2I0VPR9"/>
<reference evidence="1 2" key="2">
    <citation type="journal article" date="2017" name="Nature">
        <title>The Apostasia genome and the evolution of orchids.</title>
        <authorList>
            <person name="Zhang G.Q."/>
            <person name="Liu K.W."/>
            <person name="Li Z."/>
            <person name="Lohaus R."/>
            <person name="Hsiao Y.Y."/>
            <person name="Niu S.C."/>
            <person name="Wang J.Y."/>
            <person name="Lin Y.C."/>
            <person name="Xu Q."/>
            <person name="Chen L.J."/>
            <person name="Yoshida K."/>
            <person name="Fujiwara S."/>
            <person name="Wang Z.W."/>
            <person name="Zhang Y.Q."/>
            <person name="Mitsuda N."/>
            <person name="Wang M."/>
            <person name="Liu G.H."/>
            <person name="Pecoraro L."/>
            <person name="Huang H.X."/>
            <person name="Xiao X.J."/>
            <person name="Lin M."/>
            <person name="Wu X.Y."/>
            <person name="Wu W.L."/>
            <person name="Chen Y.Y."/>
            <person name="Chang S.B."/>
            <person name="Sakamoto S."/>
            <person name="Ohme-Takagi M."/>
            <person name="Yagi M."/>
            <person name="Zeng S.J."/>
            <person name="Shen C.Y."/>
            <person name="Yeh C.M."/>
            <person name="Luo Y.B."/>
            <person name="Tsai W.C."/>
            <person name="Van de Peer Y."/>
            <person name="Liu Z.J."/>
        </authorList>
    </citation>
    <scope>NUCLEOTIDE SEQUENCE [LARGE SCALE GENOMIC DNA]</scope>
    <source>
        <tissue evidence="1">The whole plant</tissue>
    </source>
</reference>
<proteinExistence type="predicted"/>
<dbReference type="Proteomes" id="UP000233837">
    <property type="component" value="Unassembled WGS sequence"/>
</dbReference>
<gene>
    <name evidence="1" type="ORF">MA16_Dca013553</name>
</gene>
<protein>
    <submittedName>
        <fullName evidence="1">Uncharacterized protein</fullName>
    </submittedName>
</protein>
<organism evidence="1 2">
    <name type="scientific">Dendrobium catenatum</name>
    <dbReference type="NCBI Taxonomy" id="906689"/>
    <lineage>
        <taxon>Eukaryota</taxon>
        <taxon>Viridiplantae</taxon>
        <taxon>Streptophyta</taxon>
        <taxon>Embryophyta</taxon>
        <taxon>Tracheophyta</taxon>
        <taxon>Spermatophyta</taxon>
        <taxon>Magnoliopsida</taxon>
        <taxon>Liliopsida</taxon>
        <taxon>Asparagales</taxon>
        <taxon>Orchidaceae</taxon>
        <taxon>Epidendroideae</taxon>
        <taxon>Malaxideae</taxon>
        <taxon>Dendrobiinae</taxon>
        <taxon>Dendrobium</taxon>
    </lineage>
</organism>
<name>A0A2I0VPR9_9ASPA</name>
<reference evidence="1 2" key="1">
    <citation type="journal article" date="2016" name="Sci. Rep.">
        <title>The Dendrobium catenatum Lindl. genome sequence provides insights into polysaccharide synthase, floral development and adaptive evolution.</title>
        <authorList>
            <person name="Zhang G.Q."/>
            <person name="Xu Q."/>
            <person name="Bian C."/>
            <person name="Tsai W.C."/>
            <person name="Yeh C.M."/>
            <person name="Liu K.W."/>
            <person name="Yoshida K."/>
            <person name="Zhang L.S."/>
            <person name="Chang S.B."/>
            <person name="Chen F."/>
            <person name="Shi Y."/>
            <person name="Su Y.Y."/>
            <person name="Zhang Y.Q."/>
            <person name="Chen L.J."/>
            <person name="Yin Y."/>
            <person name="Lin M."/>
            <person name="Huang H."/>
            <person name="Deng H."/>
            <person name="Wang Z.W."/>
            <person name="Zhu S.L."/>
            <person name="Zhao X."/>
            <person name="Deng C."/>
            <person name="Niu S.C."/>
            <person name="Huang J."/>
            <person name="Wang M."/>
            <person name="Liu G.H."/>
            <person name="Yang H.J."/>
            <person name="Xiao X.J."/>
            <person name="Hsiao Y.Y."/>
            <person name="Wu W.L."/>
            <person name="Chen Y.Y."/>
            <person name="Mitsuda N."/>
            <person name="Ohme-Takagi M."/>
            <person name="Luo Y.B."/>
            <person name="Van de Peer Y."/>
            <person name="Liu Z.J."/>
        </authorList>
    </citation>
    <scope>NUCLEOTIDE SEQUENCE [LARGE SCALE GENOMIC DNA]</scope>
    <source>
        <tissue evidence="1">The whole plant</tissue>
    </source>
</reference>
<accession>A0A2I0VPR9</accession>
<dbReference type="EMBL" id="KZ503342">
    <property type="protein sequence ID" value="PKU65408.1"/>
    <property type="molecule type" value="Genomic_DNA"/>
</dbReference>
<keyword evidence="2" id="KW-1185">Reference proteome</keyword>